<dbReference type="InterPro" id="IPR029045">
    <property type="entry name" value="ClpP/crotonase-like_dom_sf"/>
</dbReference>
<evidence type="ECO:0000313" key="3">
    <source>
        <dbReference type="Proteomes" id="UP000182360"/>
    </source>
</evidence>
<reference evidence="2 3" key="1">
    <citation type="submission" date="2016-10" db="EMBL/GenBank/DDBJ databases">
        <authorList>
            <person name="de Groot N.N."/>
        </authorList>
    </citation>
    <scope>NUCLEOTIDE SEQUENCE [LARGE SCALE GENOMIC DNA]</scope>
    <source>
        <strain evidence="2 3">B25</strain>
    </source>
</reference>
<evidence type="ECO:0000313" key="2">
    <source>
        <dbReference type="EMBL" id="SEQ56195.1"/>
    </source>
</evidence>
<dbReference type="Gene3D" id="3.90.226.10">
    <property type="entry name" value="2-enoyl-CoA Hydratase, Chain A, domain 1"/>
    <property type="match status" value="1"/>
</dbReference>
<dbReference type="RefSeq" id="WP_074643971.1">
    <property type="nucleotide sequence ID" value="NZ_FOFU01000006.1"/>
</dbReference>
<gene>
    <name evidence="2" type="ORF">SAMN04487977_1069</name>
</gene>
<organism evidence="2 3">
    <name type="scientific">Treponema bryantii</name>
    <dbReference type="NCBI Taxonomy" id="163"/>
    <lineage>
        <taxon>Bacteria</taxon>
        <taxon>Pseudomonadati</taxon>
        <taxon>Spirochaetota</taxon>
        <taxon>Spirochaetia</taxon>
        <taxon>Spirochaetales</taxon>
        <taxon>Treponemataceae</taxon>
        <taxon>Treponema</taxon>
    </lineage>
</organism>
<dbReference type="GO" id="GO:0008236">
    <property type="term" value="F:serine-type peptidase activity"/>
    <property type="evidence" value="ECO:0007669"/>
    <property type="project" value="InterPro"/>
</dbReference>
<dbReference type="EMBL" id="FOFU01000006">
    <property type="protein sequence ID" value="SEQ56195.1"/>
    <property type="molecule type" value="Genomic_DNA"/>
</dbReference>
<keyword evidence="3" id="KW-1185">Reference proteome</keyword>
<name>A0A1H9H1J3_9SPIR</name>
<accession>A0A1H9H1J3</accession>
<sequence length="485" mass="56246">MIFTKKKLKKKNIKNKIIPYDLATLPKYAEVEEISLEQMENDLEEFCYILENCYAGFEEAKTKGLNIDNEKKAVISIWNKTPVVKISDFAESLYQKFSPYISDTHFTIKSSNKNTSINYHFIKNLNIYFSDLYVIKKDGKIYVNETPDKSIKTGSIIQLENIADYLFEYPAKGNNIYRLGILSEKNQSEIIIKINDKEVVLPVCRELSNNEGFSFKIKECNKAIWIRYNRCYYNNEEQKEQIYDFLNTADKCKNKDVIILDIRGNHGGDDSYSLKFYSDLYFNNKKKSEKFLCKYRAPEKWIFSLASIKAAKYEYNRFCDLSVQANKKMLNKIIKIEKKLNRKPQLLIERVLESKVDFKDPVYKGKIIILTDNGVASSGESILEQAYLFFKKKNQVIQIGTNTVGCASFGNLLSYHLSNSGLQISCGFTDYSENVSKSKKFKGEGKGYYPDYWCSVKDLKKTIESVLNVNKEDELFTFINDLALE</sequence>
<protein>
    <submittedName>
        <fullName evidence="2">Peptidase family S41</fullName>
    </submittedName>
</protein>
<dbReference type="InterPro" id="IPR005151">
    <property type="entry name" value="Tail-specific_protease"/>
</dbReference>
<dbReference type="GO" id="GO:0006508">
    <property type="term" value="P:proteolysis"/>
    <property type="evidence" value="ECO:0007669"/>
    <property type="project" value="InterPro"/>
</dbReference>
<dbReference type="Pfam" id="PF03572">
    <property type="entry name" value="Peptidase_S41"/>
    <property type="match status" value="1"/>
</dbReference>
<dbReference type="Proteomes" id="UP000182360">
    <property type="component" value="Unassembled WGS sequence"/>
</dbReference>
<proteinExistence type="predicted"/>
<dbReference type="SUPFAM" id="SSF52096">
    <property type="entry name" value="ClpP/crotonase"/>
    <property type="match status" value="1"/>
</dbReference>
<dbReference type="AlphaFoldDB" id="A0A1H9H1J3"/>
<evidence type="ECO:0000259" key="1">
    <source>
        <dbReference type="Pfam" id="PF03572"/>
    </source>
</evidence>
<feature type="domain" description="Tail specific protease" evidence="1">
    <location>
        <begin position="235"/>
        <end position="425"/>
    </location>
</feature>